<keyword evidence="2" id="KW-1185">Reference proteome</keyword>
<accession>A0A1E3HE50</accession>
<dbReference type="RefSeq" id="XP_018990398.1">
    <property type="nucleotide sequence ID" value="XM_019141591.1"/>
</dbReference>
<dbReference type="GeneID" id="30158280"/>
<evidence type="ECO:0000313" key="2">
    <source>
        <dbReference type="Proteomes" id="UP000094065"/>
    </source>
</evidence>
<organism evidence="1 2">
    <name type="scientific">Cryptococcus amylolentus CBS 6039</name>
    <dbReference type="NCBI Taxonomy" id="1295533"/>
    <lineage>
        <taxon>Eukaryota</taxon>
        <taxon>Fungi</taxon>
        <taxon>Dikarya</taxon>
        <taxon>Basidiomycota</taxon>
        <taxon>Agaricomycotina</taxon>
        <taxon>Tremellomycetes</taxon>
        <taxon>Tremellales</taxon>
        <taxon>Cryptococcaceae</taxon>
        <taxon>Cryptococcus</taxon>
    </lineage>
</organism>
<reference evidence="1 2" key="1">
    <citation type="submission" date="2016-06" db="EMBL/GenBank/DDBJ databases">
        <title>Evolution of pathogenesis and genome organization in the Tremellales.</title>
        <authorList>
            <person name="Cuomo C."/>
            <person name="Litvintseva A."/>
            <person name="Heitman J."/>
            <person name="Chen Y."/>
            <person name="Sun S."/>
            <person name="Springer D."/>
            <person name="Dromer F."/>
            <person name="Young S."/>
            <person name="Zeng Q."/>
            <person name="Chapman S."/>
            <person name="Gujja S."/>
            <person name="Saif S."/>
            <person name="Birren B."/>
        </authorList>
    </citation>
    <scope>NUCLEOTIDE SEQUENCE [LARGE SCALE GENOMIC DNA]</scope>
    <source>
        <strain evidence="1 2">CBS 6039</strain>
    </source>
</reference>
<sequence>MMMITNSRELTLKSYRFSLCDNDMCGRANVIERNRRFILASSHLAPYRLNLLILGVDCSVCTPDTARASSLPTVILSNVHSTKRPPARLYVESCGNTSGPLAIALVA</sequence>
<evidence type="ECO:0000313" key="1">
    <source>
        <dbReference type="EMBL" id="ODN74617.1"/>
    </source>
</evidence>
<name>A0A1E3HE50_9TREE</name>
<dbReference type="Proteomes" id="UP000094065">
    <property type="component" value="Unassembled WGS sequence"/>
</dbReference>
<gene>
    <name evidence="1" type="ORF">L202_06971</name>
</gene>
<dbReference type="EMBL" id="AWGJ01000011">
    <property type="protein sequence ID" value="ODN74617.1"/>
    <property type="molecule type" value="Genomic_DNA"/>
</dbReference>
<proteinExistence type="predicted"/>
<comment type="caution">
    <text evidence="1">The sequence shown here is derived from an EMBL/GenBank/DDBJ whole genome shotgun (WGS) entry which is preliminary data.</text>
</comment>
<dbReference type="AlphaFoldDB" id="A0A1E3HE50"/>
<protein>
    <submittedName>
        <fullName evidence="1">Uncharacterized protein</fullName>
    </submittedName>
</protein>